<keyword evidence="2" id="KW-1185">Reference proteome</keyword>
<dbReference type="InterPro" id="IPR018644">
    <property type="entry name" value="DUF2071"/>
</dbReference>
<evidence type="ECO:0000313" key="2">
    <source>
        <dbReference type="Proteomes" id="UP000243426"/>
    </source>
</evidence>
<proteinExistence type="predicted"/>
<dbReference type="OrthoDB" id="5707016at2"/>
<gene>
    <name evidence="1" type="ORF">SAMN05216198_3355</name>
</gene>
<organism evidence="1 2">
    <name type="scientific">Halopseudomonas litoralis</name>
    <dbReference type="NCBI Taxonomy" id="797277"/>
    <lineage>
        <taxon>Bacteria</taxon>
        <taxon>Pseudomonadati</taxon>
        <taxon>Pseudomonadota</taxon>
        <taxon>Gammaproteobacteria</taxon>
        <taxon>Pseudomonadales</taxon>
        <taxon>Pseudomonadaceae</taxon>
        <taxon>Halopseudomonas</taxon>
    </lineage>
</organism>
<dbReference type="Pfam" id="PF09844">
    <property type="entry name" value="DUF2071"/>
    <property type="match status" value="1"/>
</dbReference>
<name>A0A1H1WQ42_9GAMM</name>
<dbReference type="STRING" id="797277.SAMN05216198_3355"/>
<sequence>MRNVTRGPDPAEYNAAPVASRPWQTLRFKDHLVPRPPVSGINARCRLQHFAIVSYLVDTDQLRRLVPPRFMLDSVTIDGQERGLVSAVPFVNVDFTLAAYPFPRLRMGQTDYRAYIIDRLTGERAVWFFGTTLDSWALPLPRHLWQQPWHSGRLRFDCQLDASGSRYQRYHLHTASAGASVELSLTQQNAPPARYPGFPDEETARVCLTHPLVGFFHRRRDGHLGAYRVWHDQLRVEPGHLLNARFELFARMGLVSIAEQQYPHSVWMQPINDFTVYLPPTRLEPE</sequence>
<dbReference type="Proteomes" id="UP000243426">
    <property type="component" value="Chromosome I"/>
</dbReference>
<reference evidence="2" key="1">
    <citation type="submission" date="2016-10" db="EMBL/GenBank/DDBJ databases">
        <authorList>
            <person name="Varghese N."/>
            <person name="Submissions S."/>
        </authorList>
    </citation>
    <scope>NUCLEOTIDE SEQUENCE [LARGE SCALE GENOMIC DNA]</scope>
    <source>
        <strain evidence="2">2SM5</strain>
    </source>
</reference>
<protein>
    <submittedName>
        <fullName evidence="1">Uncharacterized conserved protein (COG2071)</fullName>
    </submittedName>
</protein>
<dbReference type="RefSeq" id="WP_090275241.1">
    <property type="nucleotide sequence ID" value="NZ_LT629748.1"/>
</dbReference>
<dbReference type="AlphaFoldDB" id="A0A1H1WQ42"/>
<dbReference type="EMBL" id="LT629748">
    <property type="protein sequence ID" value="SDS99253.1"/>
    <property type="molecule type" value="Genomic_DNA"/>
</dbReference>
<evidence type="ECO:0000313" key="1">
    <source>
        <dbReference type="EMBL" id="SDS99253.1"/>
    </source>
</evidence>
<accession>A0A1H1WQ42</accession>